<dbReference type="PROSITE" id="PS51257">
    <property type="entry name" value="PROKAR_LIPOPROTEIN"/>
    <property type="match status" value="1"/>
</dbReference>
<protein>
    <recommendedName>
        <fullName evidence="2">Bacteroidetes PKD-like domain-containing protein</fullName>
    </recommendedName>
</protein>
<sequence length="418" mass="45538">MKKIYFMLLAMLAMNFVFTACSDEAPFSTATPNDEPRILDPVFPDRVNGNLPTVANISRDANFTMKLTVTPADYCTVAWQLDGTVVHTGTALDMNLKAGTYKLKVVVSTEAGKSTYREGIVQVNPLTDDPWATEVGFERMIAPGAKARLYGTNLDKVKNLVIGGKTIPVDAFVAAEDQSYIEYVVPADLAEADHRVVLVDAAGNEYGGNVVKATKVALITSGASRTNANREWTMTGINLDQIASFTFDGKVITEFTKQSATEIALICPALSDGDYKLVGKTKGGEDVQFYSAQGTGVEQVVTVSSKVVLWQGHHYVSWDLPDESPNKTFNLIGANVFDQIKAGAVMSIHYSVAPEAEYHQLRTTSGWWNDLVGTSVIEFSTDGVKEIQLTQDILNQIKEQAGFLCVGHGYYVDMVTLQ</sequence>
<dbReference type="AlphaFoldDB" id="A0A645AAK8"/>
<evidence type="ECO:0008006" key="2">
    <source>
        <dbReference type="Google" id="ProtNLM"/>
    </source>
</evidence>
<comment type="caution">
    <text evidence="1">The sequence shown here is derived from an EMBL/GenBank/DDBJ whole genome shotgun (WGS) entry which is preliminary data.</text>
</comment>
<gene>
    <name evidence="1" type="ORF">SDC9_96459</name>
</gene>
<accession>A0A645AAK8</accession>
<dbReference type="EMBL" id="VSSQ01012649">
    <property type="protein sequence ID" value="MPM49728.1"/>
    <property type="molecule type" value="Genomic_DNA"/>
</dbReference>
<reference evidence="1" key="1">
    <citation type="submission" date="2019-08" db="EMBL/GenBank/DDBJ databases">
        <authorList>
            <person name="Kucharzyk K."/>
            <person name="Murdoch R.W."/>
            <person name="Higgins S."/>
            <person name="Loffler F."/>
        </authorList>
    </citation>
    <scope>NUCLEOTIDE SEQUENCE</scope>
</reference>
<name>A0A645AAK8_9ZZZZ</name>
<organism evidence="1">
    <name type="scientific">bioreactor metagenome</name>
    <dbReference type="NCBI Taxonomy" id="1076179"/>
    <lineage>
        <taxon>unclassified sequences</taxon>
        <taxon>metagenomes</taxon>
        <taxon>ecological metagenomes</taxon>
    </lineage>
</organism>
<proteinExistence type="predicted"/>
<evidence type="ECO:0000313" key="1">
    <source>
        <dbReference type="EMBL" id="MPM49728.1"/>
    </source>
</evidence>